<dbReference type="EMBL" id="JBHTKB010000002">
    <property type="protein sequence ID" value="MFD0914079.1"/>
    <property type="molecule type" value="Genomic_DNA"/>
</dbReference>
<sequence length="259" mass="29563">MKFDPFLEKESWLRADAYLLKSFLSGLLSVYKAGDPLGSMAAGHVGFIISCWLIGLNREVAPAIPRAIEWLNLAISQDEGHNRPAPNIHREALHQAKALALWLQSGDAAIEVWEKAREYNLLCLEEGAYRNKTKTEGLDDYLCYCIQSEQYQAGITEYEKYYGVKKISLKKTLSPRAYGYAFCLNEINPQYSADDLLEAGRKMLQANLEDHPWLGYGNYYCAAMWLKNVYWHHNRTLTPLETLLKAYENMPGVPRPSFV</sequence>
<accession>A0ABW3F6K8</accession>
<proteinExistence type="predicted"/>
<evidence type="ECO:0000313" key="1">
    <source>
        <dbReference type="EMBL" id="MFD0914079.1"/>
    </source>
</evidence>
<dbReference type="RefSeq" id="WP_379057626.1">
    <property type="nucleotide sequence ID" value="NZ_JBHTKB010000002.1"/>
</dbReference>
<organism evidence="1 2">
    <name type="scientific">Methylophilus luteus</name>
    <dbReference type="NCBI Taxonomy" id="640108"/>
    <lineage>
        <taxon>Bacteria</taxon>
        <taxon>Pseudomonadati</taxon>
        <taxon>Pseudomonadota</taxon>
        <taxon>Betaproteobacteria</taxon>
        <taxon>Nitrosomonadales</taxon>
        <taxon>Methylophilaceae</taxon>
        <taxon>Methylophilus</taxon>
    </lineage>
</organism>
<name>A0ABW3F6K8_9PROT</name>
<keyword evidence="2" id="KW-1185">Reference proteome</keyword>
<dbReference type="Proteomes" id="UP001597128">
    <property type="component" value="Unassembled WGS sequence"/>
</dbReference>
<protein>
    <submittedName>
        <fullName evidence="1">Uncharacterized protein</fullName>
    </submittedName>
</protein>
<comment type="caution">
    <text evidence="1">The sequence shown here is derived from an EMBL/GenBank/DDBJ whole genome shotgun (WGS) entry which is preliminary data.</text>
</comment>
<reference evidence="2" key="1">
    <citation type="journal article" date="2019" name="Int. J. Syst. Evol. Microbiol.">
        <title>The Global Catalogue of Microorganisms (GCM) 10K type strain sequencing project: providing services to taxonomists for standard genome sequencing and annotation.</title>
        <authorList>
            <consortium name="The Broad Institute Genomics Platform"/>
            <consortium name="The Broad Institute Genome Sequencing Center for Infectious Disease"/>
            <person name="Wu L."/>
            <person name="Ma J."/>
        </authorList>
    </citation>
    <scope>NUCLEOTIDE SEQUENCE [LARGE SCALE GENOMIC DNA]</scope>
    <source>
        <strain evidence="2">CCUG 58412</strain>
    </source>
</reference>
<evidence type="ECO:0000313" key="2">
    <source>
        <dbReference type="Proteomes" id="UP001597128"/>
    </source>
</evidence>
<gene>
    <name evidence="1" type="ORF">ACFQ1Z_11015</name>
</gene>